<dbReference type="PROSITE" id="PS50297">
    <property type="entry name" value="ANK_REP_REGION"/>
    <property type="match status" value="1"/>
</dbReference>
<evidence type="ECO:0000313" key="16">
    <source>
        <dbReference type="EMBL" id="KAJ6439664.1"/>
    </source>
</evidence>
<dbReference type="PANTHER" id="PTHR12849:SF0">
    <property type="entry name" value="LARIAT DEBRANCHING ENZYME"/>
    <property type="match status" value="1"/>
</dbReference>
<keyword evidence="17" id="KW-1185">Reference proteome</keyword>
<dbReference type="InterPro" id="IPR041816">
    <property type="entry name" value="Dbr1_N"/>
</dbReference>
<feature type="repeat" description="ANK" evidence="13">
    <location>
        <begin position="672"/>
        <end position="704"/>
    </location>
</feature>
<dbReference type="SMART" id="SM01124">
    <property type="entry name" value="DBR1"/>
    <property type="match status" value="1"/>
</dbReference>
<dbReference type="Pfam" id="PF00149">
    <property type="entry name" value="Metallophos"/>
    <property type="match status" value="1"/>
</dbReference>
<dbReference type="Gene3D" id="1.25.40.20">
    <property type="entry name" value="Ankyrin repeat-containing domain"/>
    <property type="match status" value="1"/>
</dbReference>
<feature type="domain" description="Lariat debranching enzyme C-terminal" evidence="15">
    <location>
        <begin position="352"/>
        <end position="505"/>
    </location>
</feature>
<dbReference type="SUPFAM" id="SSF56300">
    <property type="entry name" value="Metallo-dependent phosphatases"/>
    <property type="match status" value="1"/>
</dbReference>
<reference evidence="16" key="1">
    <citation type="submission" date="2023-01" db="EMBL/GenBank/DDBJ databases">
        <title>The growth and conidiation of Purpureocillium lavendulum are regulated by nitrogen source and histone H3K14 acetylation.</title>
        <authorList>
            <person name="Tang P."/>
            <person name="Han J."/>
            <person name="Zhang C."/>
            <person name="Tang P."/>
            <person name="Qi F."/>
            <person name="Zhang K."/>
            <person name="Liang L."/>
        </authorList>
    </citation>
    <scope>NUCLEOTIDE SEQUENCE</scope>
    <source>
        <strain evidence="16">YMF1.00683</strain>
    </source>
</reference>
<dbReference type="GO" id="GO:0000398">
    <property type="term" value="P:mRNA splicing, via spliceosome"/>
    <property type="evidence" value="ECO:0007669"/>
    <property type="project" value="TreeGrafter"/>
</dbReference>
<dbReference type="InterPro" id="IPR007708">
    <property type="entry name" value="DBR1_C"/>
</dbReference>
<keyword evidence="12" id="KW-0539">Nucleus</keyword>
<evidence type="ECO:0000256" key="7">
    <source>
        <dbReference type="ARBA" id="ARBA00022723"/>
    </source>
</evidence>
<keyword evidence="9" id="KW-0862">Zinc</keyword>
<dbReference type="InterPro" id="IPR036770">
    <property type="entry name" value="Ankyrin_rpt-contain_sf"/>
</dbReference>
<dbReference type="GO" id="GO:0005634">
    <property type="term" value="C:nucleus"/>
    <property type="evidence" value="ECO:0007669"/>
    <property type="project" value="UniProtKB-SubCell"/>
</dbReference>
<dbReference type="GO" id="GO:0046872">
    <property type="term" value="F:metal ion binding"/>
    <property type="evidence" value="ECO:0007669"/>
    <property type="project" value="UniProtKB-KW"/>
</dbReference>
<dbReference type="CDD" id="cd00844">
    <property type="entry name" value="MPP_Dbr1_N"/>
    <property type="match status" value="1"/>
</dbReference>
<evidence type="ECO:0000256" key="11">
    <source>
        <dbReference type="ARBA" id="ARBA00023211"/>
    </source>
</evidence>
<dbReference type="PROSITE" id="PS50088">
    <property type="entry name" value="ANK_REPEAT"/>
    <property type="match status" value="2"/>
</dbReference>
<dbReference type="Pfam" id="PF26639">
    <property type="entry name" value="Het-6_barrel"/>
    <property type="match status" value="1"/>
</dbReference>
<evidence type="ECO:0000256" key="8">
    <source>
        <dbReference type="ARBA" id="ARBA00022801"/>
    </source>
</evidence>
<feature type="region of interest" description="Disordered" evidence="14">
    <location>
        <begin position="269"/>
        <end position="354"/>
    </location>
</feature>
<sequence>MHGTFETQGVRVAVEGCGHGTLHAIYDSVARSCQERGWDGVDLLIIGGDFQSCLAEAPVDPTQSVRNASDLTAMSVPVKYRHLGDFPEYYSGARTAPYLTIFIAGNHEASSHLWELYYGGWVAPNIYYLGAANVLRFGPLRIAGMSGIWKGHDYRKPHHERLPFNSDDVKSFYHVREIDVRKLLLIQTQVDVGLSHDWPRAIEKHGDSERLFKKKPDFRSESRDGTLGSVAAEYVMDRLRPPYWFSAHLHVKFAALKKYEDIAGSLGAPAVGEENPAPAQQDAEANPDEIDLDMDGADDDMDAKHQVEQDPGDELKEENTRVSDELRAQLPASFAAPPQRPQTPKRAPGQPVPSGIANKEVRFLALDKCLPKRQYLQLCELVPFDRGQLSLHPPKDSVPRYRLQYDPEWLSITRVFHASLTIGDRNAHVPHDSGEEQYLPLIQAERVWVEENIVKPGKLDVPENFELTAPPHIPGSPEIVQEQPEEYTNSQTTAFCSLLGVENLWDATAEERRERKDRGPAPSAFRGGNRGGFGGGRGGRGGRAYSGSPVMPGRLPYIYEPLPSTSHIRLLKRDGTRQDGRLRFKLVTRHVADDRGLDYHCMSYTWGNPFAHGRFFSEHYESVAPRYEPESMVAIDLDGREIRIPRNLHDALRDVPRSAHMDYLDRPLTGRGGMTYLHEVSEQGHFEIVNGWLWNGAAVDKLDDAGRTALHYAAKSGHATIVGLLCDAGALRSRNDSDDKTAFELARDAGHYEVMSLLETYAGRPDPLPVDSRSPRNPDPADMLIWADAICINQADIEEKSAQVSIMDRIYSNATYVVAWLGPPDEHSSAGLKTIGTLREHLDAFKASQIEPFGGDDKANYTNSAVPYISWPEWAALASIYQRQWFRRAWIVQEAILPRVLLMYLGDRHVSWYDLGSVADALRHSKAKLGASGSTTFGHPDDAAVAVEWNMGEVYKYRTNRNWALRRDVDESEARASRSLFMLSELIFNFWTFLASDPRDKVFALYGVVNAFADRRLMTDYRLSLVDVYTVTTRQLILDVGTLSPLSACVYPVHRRSDLPSWVLDFSLQGINGVPDIFCADKGFEHTSPRTDVADSAALGVRGQRIGTISLAAGRPNIGPAGKLQFDPSWFKLLLSIRPEGGYGDKPILSEILWRTLCMDMSSGSLFNSQVYGTRAPDEFGEQSRMFLLLMILAGADRMILGKLGVEPSTTDNMTVSSLPYNPMEEDMEPTLAALDAISAHDRESNYLPSREEVLYFWDKLECTMVRNTPMDADGGPHDFYVPPEVRQGRTRIVGGGYVVRGSRMFQRCLGFASAYSSVYGGRQLVALNGAFLGMASLSAAAGDEVWILPGLTAPAVLRPTAGLVHGTRPQYEFVGACYIHGLMHGEVAASKGSAVVEIDLV</sequence>
<feature type="compositionally biased region" description="Acidic residues" evidence="14">
    <location>
        <begin position="285"/>
        <end position="301"/>
    </location>
</feature>
<dbReference type="Pfam" id="PF12796">
    <property type="entry name" value="Ank_2"/>
    <property type="match status" value="1"/>
</dbReference>
<dbReference type="PANTHER" id="PTHR12849">
    <property type="entry name" value="RNA LARIAT DEBRANCHING ENZYME"/>
    <property type="match status" value="1"/>
</dbReference>
<dbReference type="SUPFAM" id="SSF48403">
    <property type="entry name" value="Ankyrin repeat"/>
    <property type="match status" value="1"/>
</dbReference>
<evidence type="ECO:0000256" key="3">
    <source>
        <dbReference type="ARBA" id="ARBA00001954"/>
    </source>
</evidence>
<dbReference type="EMBL" id="JAQHRD010000006">
    <property type="protein sequence ID" value="KAJ6439664.1"/>
    <property type="molecule type" value="Genomic_DNA"/>
</dbReference>
<keyword evidence="10" id="KW-0408">Iron</keyword>
<keyword evidence="7" id="KW-0479">Metal-binding</keyword>
<evidence type="ECO:0000256" key="12">
    <source>
        <dbReference type="ARBA" id="ARBA00023242"/>
    </source>
</evidence>
<keyword evidence="11" id="KW-0464">Manganese</keyword>
<dbReference type="InterPro" id="IPR010730">
    <property type="entry name" value="HET"/>
</dbReference>
<comment type="caution">
    <text evidence="16">The sequence shown here is derived from an EMBL/GenBank/DDBJ whole genome shotgun (WGS) entry which is preliminary data.</text>
</comment>
<protein>
    <submittedName>
        <fullName evidence="16">Lariat debranching enzyme</fullName>
    </submittedName>
</protein>
<dbReference type="InterPro" id="IPR004843">
    <property type="entry name" value="Calcineurin-like_PHP"/>
</dbReference>
<comment type="similarity">
    <text evidence="5">Belongs to the lariat debranching enzyme family.</text>
</comment>
<dbReference type="GO" id="GO:0008419">
    <property type="term" value="F:RNA lariat debranching enzyme activity"/>
    <property type="evidence" value="ECO:0007669"/>
    <property type="project" value="TreeGrafter"/>
</dbReference>
<comment type="cofactor">
    <cofactor evidence="3">
        <name>Fe(2+)</name>
        <dbReference type="ChEBI" id="CHEBI:29033"/>
    </cofactor>
</comment>
<comment type="cofactor">
    <cofactor evidence="1">
        <name>Mn(2+)</name>
        <dbReference type="ChEBI" id="CHEBI:29035"/>
    </cofactor>
</comment>
<dbReference type="InterPro" id="IPR002110">
    <property type="entry name" value="Ankyrin_rpt"/>
</dbReference>
<evidence type="ECO:0000256" key="10">
    <source>
        <dbReference type="ARBA" id="ARBA00023004"/>
    </source>
</evidence>
<evidence type="ECO:0000256" key="6">
    <source>
        <dbReference type="ARBA" id="ARBA00022664"/>
    </source>
</evidence>
<dbReference type="Pfam" id="PF05011">
    <property type="entry name" value="DBR1"/>
    <property type="match status" value="1"/>
</dbReference>
<dbReference type="Pfam" id="PF06985">
    <property type="entry name" value="HET"/>
    <property type="match status" value="1"/>
</dbReference>
<feature type="compositionally biased region" description="Gly residues" evidence="14">
    <location>
        <begin position="528"/>
        <end position="544"/>
    </location>
</feature>
<evidence type="ECO:0000313" key="17">
    <source>
        <dbReference type="Proteomes" id="UP001163105"/>
    </source>
</evidence>
<evidence type="ECO:0000259" key="15">
    <source>
        <dbReference type="SMART" id="SM01124"/>
    </source>
</evidence>
<evidence type="ECO:0000256" key="14">
    <source>
        <dbReference type="SAM" id="MobiDB-lite"/>
    </source>
</evidence>
<keyword evidence="13" id="KW-0040">ANK repeat</keyword>
<evidence type="ECO:0000256" key="4">
    <source>
        <dbReference type="ARBA" id="ARBA00004123"/>
    </source>
</evidence>
<evidence type="ECO:0000256" key="2">
    <source>
        <dbReference type="ARBA" id="ARBA00001947"/>
    </source>
</evidence>
<accession>A0AB34FKT2</accession>
<dbReference type="Proteomes" id="UP001163105">
    <property type="component" value="Unassembled WGS sequence"/>
</dbReference>
<proteinExistence type="inferred from homology"/>
<name>A0AB34FKT2_9HYPO</name>
<evidence type="ECO:0000256" key="9">
    <source>
        <dbReference type="ARBA" id="ARBA00022833"/>
    </source>
</evidence>
<dbReference type="SMART" id="SM00248">
    <property type="entry name" value="ANK"/>
    <property type="match status" value="3"/>
</dbReference>
<evidence type="ECO:0000256" key="13">
    <source>
        <dbReference type="PROSITE-ProRule" id="PRU00023"/>
    </source>
</evidence>
<keyword evidence="6" id="KW-0507">mRNA processing</keyword>
<feature type="compositionally biased region" description="Basic and acidic residues" evidence="14">
    <location>
        <begin position="302"/>
        <end position="327"/>
    </location>
</feature>
<feature type="region of interest" description="Disordered" evidence="14">
    <location>
        <begin position="510"/>
        <end position="544"/>
    </location>
</feature>
<evidence type="ECO:0000256" key="5">
    <source>
        <dbReference type="ARBA" id="ARBA00006045"/>
    </source>
</evidence>
<gene>
    <name evidence="16" type="primary">DBR1</name>
    <name evidence="16" type="ORF">O9K51_07554</name>
</gene>
<organism evidence="16 17">
    <name type="scientific">Purpureocillium lavendulum</name>
    <dbReference type="NCBI Taxonomy" id="1247861"/>
    <lineage>
        <taxon>Eukaryota</taxon>
        <taxon>Fungi</taxon>
        <taxon>Dikarya</taxon>
        <taxon>Ascomycota</taxon>
        <taxon>Pezizomycotina</taxon>
        <taxon>Sordariomycetes</taxon>
        <taxon>Hypocreomycetidae</taxon>
        <taxon>Hypocreales</taxon>
        <taxon>Ophiocordycipitaceae</taxon>
        <taxon>Purpureocillium</taxon>
    </lineage>
</organism>
<evidence type="ECO:0000256" key="1">
    <source>
        <dbReference type="ARBA" id="ARBA00001936"/>
    </source>
</evidence>
<feature type="repeat" description="ANK" evidence="13">
    <location>
        <begin position="705"/>
        <end position="737"/>
    </location>
</feature>
<feature type="compositionally biased region" description="Basic and acidic residues" evidence="14">
    <location>
        <begin position="510"/>
        <end position="519"/>
    </location>
</feature>
<dbReference type="InterPro" id="IPR029052">
    <property type="entry name" value="Metallo-depent_PP-like"/>
</dbReference>
<comment type="subcellular location">
    <subcellularLocation>
        <location evidence="4">Nucleus</location>
    </subcellularLocation>
</comment>
<keyword evidence="8" id="KW-0378">Hydrolase</keyword>
<comment type="cofactor">
    <cofactor evidence="2">
        <name>Zn(2+)</name>
        <dbReference type="ChEBI" id="CHEBI:29105"/>
    </cofactor>
</comment>